<name>A0ABT1SW77_9SPHI</name>
<accession>A0ABT1SW77</accession>
<proteinExistence type="predicted"/>
<reference evidence="1 2" key="1">
    <citation type="submission" date="2022-07" db="EMBL/GenBank/DDBJ databases">
        <title>Mucilaginibacter sp. JC4.</title>
        <authorList>
            <person name="Le V."/>
            <person name="Ko S.-R."/>
            <person name="Ahn C.-Y."/>
            <person name="Oh H.-M."/>
        </authorList>
    </citation>
    <scope>NUCLEOTIDE SEQUENCE [LARGE SCALE GENOMIC DNA]</scope>
    <source>
        <strain evidence="1 2">JC4</strain>
    </source>
</reference>
<organism evidence="1 2">
    <name type="scientific">Mucilaginibacter aquariorum</name>
    <dbReference type="NCBI Taxonomy" id="2967225"/>
    <lineage>
        <taxon>Bacteria</taxon>
        <taxon>Pseudomonadati</taxon>
        <taxon>Bacteroidota</taxon>
        <taxon>Sphingobacteriia</taxon>
        <taxon>Sphingobacteriales</taxon>
        <taxon>Sphingobacteriaceae</taxon>
        <taxon>Mucilaginibacter</taxon>
    </lineage>
</organism>
<keyword evidence="2" id="KW-1185">Reference proteome</keyword>
<dbReference type="RefSeq" id="WP_256536579.1">
    <property type="nucleotide sequence ID" value="NZ_JANHOH010000001.1"/>
</dbReference>
<gene>
    <name evidence="1" type="ORF">NPE20_00235</name>
</gene>
<protein>
    <submittedName>
        <fullName evidence="1">Uncharacterized protein</fullName>
    </submittedName>
</protein>
<dbReference type="PROSITE" id="PS51257">
    <property type="entry name" value="PROKAR_LIPOPROTEIN"/>
    <property type="match status" value="1"/>
</dbReference>
<dbReference type="Proteomes" id="UP001204376">
    <property type="component" value="Unassembled WGS sequence"/>
</dbReference>
<sequence length="126" mass="14205">MKKGDKSGGSDQFFTQSAINFLAACIYFFSKYEGGKYSSVPHVLSFLNHSYKDIFNTLFSEPELVFLLSPFKSAYVTEAFPQLEGQIGTLKIFTSRLATKETFWVFSGDDCNLCAVFKNTCIKDRS</sequence>
<evidence type="ECO:0000313" key="1">
    <source>
        <dbReference type="EMBL" id="MCQ6956361.1"/>
    </source>
</evidence>
<comment type="caution">
    <text evidence="1">The sequence shown here is derived from an EMBL/GenBank/DDBJ whole genome shotgun (WGS) entry which is preliminary data.</text>
</comment>
<evidence type="ECO:0000313" key="2">
    <source>
        <dbReference type="Proteomes" id="UP001204376"/>
    </source>
</evidence>
<dbReference type="EMBL" id="JANHOH010000001">
    <property type="protein sequence ID" value="MCQ6956361.1"/>
    <property type="molecule type" value="Genomic_DNA"/>
</dbReference>